<organism evidence="8 9">
    <name type="scientific">Saccharothrix hoggarensis</name>
    <dbReference type="NCBI Taxonomy" id="913853"/>
    <lineage>
        <taxon>Bacteria</taxon>
        <taxon>Bacillati</taxon>
        <taxon>Actinomycetota</taxon>
        <taxon>Actinomycetes</taxon>
        <taxon>Pseudonocardiales</taxon>
        <taxon>Pseudonocardiaceae</taxon>
        <taxon>Saccharothrix</taxon>
    </lineage>
</organism>
<dbReference type="Pfam" id="PF02746">
    <property type="entry name" value="MR_MLE_N"/>
    <property type="match status" value="1"/>
</dbReference>
<dbReference type="PANTHER" id="PTHR48073">
    <property type="entry name" value="O-SUCCINYLBENZOATE SYNTHASE-RELATED"/>
    <property type="match status" value="1"/>
</dbReference>
<dbReference type="PANTHER" id="PTHR48073:SF2">
    <property type="entry name" value="O-SUCCINYLBENZOATE SYNTHASE"/>
    <property type="match status" value="1"/>
</dbReference>
<evidence type="ECO:0000313" key="9">
    <source>
        <dbReference type="Proteomes" id="UP001597168"/>
    </source>
</evidence>
<evidence type="ECO:0000256" key="6">
    <source>
        <dbReference type="SAM" id="MobiDB-lite"/>
    </source>
</evidence>
<dbReference type="Gene3D" id="3.20.20.120">
    <property type="entry name" value="Enolase-like C-terminal domain"/>
    <property type="match status" value="1"/>
</dbReference>
<dbReference type="SFLD" id="SFLDS00001">
    <property type="entry name" value="Enolase"/>
    <property type="match status" value="1"/>
</dbReference>
<protein>
    <recommendedName>
        <fullName evidence="5">Dipeptide epimerase</fullName>
        <ecNumber evidence="5">5.1.1.-</ecNumber>
    </recommendedName>
</protein>
<comment type="similarity">
    <text evidence="1 5">Belongs to the mandelate racemase/muconate lactonizing enzyme family.</text>
</comment>
<accession>A0ABW3R1F1</accession>
<dbReference type="Proteomes" id="UP001597168">
    <property type="component" value="Unassembled WGS sequence"/>
</dbReference>
<feature type="compositionally biased region" description="Gly residues" evidence="6">
    <location>
        <begin position="371"/>
        <end position="380"/>
    </location>
</feature>
<evidence type="ECO:0000256" key="4">
    <source>
        <dbReference type="ARBA" id="ARBA00023235"/>
    </source>
</evidence>
<name>A0ABW3R1F1_9PSEU</name>
<dbReference type="InterPro" id="IPR036849">
    <property type="entry name" value="Enolase-like_C_sf"/>
</dbReference>
<dbReference type="EC" id="5.1.1.-" evidence="5"/>
<sequence>MKLDWAVYGLELRSPLRISRSVMARRDAVRVVVERDGLRGHGEVVTSQFYGLDVERITGLLRDLAPVAADCADPAELFERLPELPPGVRAAVDAALHDLIALRQGVPVHALVDVPQWTDVPTACTIGIGDPATAAARAAELAGRGFTVLKVKVGAEDDVATVNAIRAAAPDARLILDPNGGWTAEQAVRFVDGLTGVDALEQPIPPGRWDDLAWLRERCPVPLIADEDAATVADVRALAGVVDGVNVKLAKCGGIGPAREIIAVARDHGLDVMLGCLVASSLGIAPAVHLTGHARWVDLDGHLLLADDPWTGIGGEDGTLRLSGVPGLGVVPAGAAASGPATSGPATSGPATSGPATGSPATGSPAPGSAAAGGGLVRER</sequence>
<dbReference type="EMBL" id="JBHTLK010000191">
    <property type="protein sequence ID" value="MFD1150879.1"/>
    <property type="molecule type" value="Genomic_DNA"/>
</dbReference>
<feature type="region of interest" description="Disordered" evidence="6">
    <location>
        <begin position="334"/>
        <end position="380"/>
    </location>
</feature>
<evidence type="ECO:0000256" key="5">
    <source>
        <dbReference type="RuleBase" id="RU366006"/>
    </source>
</evidence>
<dbReference type="InterPro" id="IPR013341">
    <property type="entry name" value="Mandelate_racemase_N_dom"/>
</dbReference>
<keyword evidence="2 5" id="KW-0479">Metal-binding</keyword>
<dbReference type="CDD" id="cd03319">
    <property type="entry name" value="L-Ala-DL-Glu_epimerase"/>
    <property type="match status" value="1"/>
</dbReference>
<dbReference type="SUPFAM" id="SSF51604">
    <property type="entry name" value="Enolase C-terminal domain-like"/>
    <property type="match status" value="1"/>
</dbReference>
<dbReference type="Gene3D" id="3.30.390.10">
    <property type="entry name" value="Enolase-like, N-terminal domain"/>
    <property type="match status" value="1"/>
</dbReference>
<dbReference type="InterPro" id="IPR034603">
    <property type="entry name" value="Dipeptide_epimerase"/>
</dbReference>
<dbReference type="SUPFAM" id="SSF54826">
    <property type="entry name" value="Enolase N-terminal domain-like"/>
    <property type="match status" value="1"/>
</dbReference>
<dbReference type="RefSeq" id="WP_380727368.1">
    <property type="nucleotide sequence ID" value="NZ_JBHTLK010000191.1"/>
</dbReference>
<feature type="domain" description="Mandelate racemase/muconate lactonizing enzyme C-terminal" evidence="7">
    <location>
        <begin position="131"/>
        <end position="222"/>
    </location>
</feature>
<evidence type="ECO:0000259" key="7">
    <source>
        <dbReference type="SMART" id="SM00922"/>
    </source>
</evidence>
<dbReference type="InterPro" id="IPR029017">
    <property type="entry name" value="Enolase-like_N"/>
</dbReference>
<keyword evidence="3 5" id="KW-0460">Magnesium</keyword>
<dbReference type="Pfam" id="PF13378">
    <property type="entry name" value="MR_MLE_C"/>
    <property type="match status" value="1"/>
</dbReference>
<keyword evidence="4 5" id="KW-0413">Isomerase</keyword>
<comment type="caution">
    <text evidence="8">The sequence shown here is derived from an EMBL/GenBank/DDBJ whole genome shotgun (WGS) entry which is preliminary data.</text>
</comment>
<dbReference type="InterPro" id="IPR029065">
    <property type="entry name" value="Enolase_C-like"/>
</dbReference>
<proteinExistence type="inferred from homology"/>
<evidence type="ECO:0000256" key="3">
    <source>
        <dbReference type="ARBA" id="ARBA00022842"/>
    </source>
</evidence>
<dbReference type="InterPro" id="IPR013342">
    <property type="entry name" value="Mandelate_racemase_C"/>
</dbReference>
<evidence type="ECO:0000256" key="1">
    <source>
        <dbReference type="ARBA" id="ARBA00008031"/>
    </source>
</evidence>
<keyword evidence="9" id="KW-1185">Reference proteome</keyword>
<dbReference type="SFLD" id="SFLDG00180">
    <property type="entry name" value="muconate_cycloisomerase"/>
    <property type="match status" value="1"/>
</dbReference>
<reference evidence="9" key="1">
    <citation type="journal article" date="2019" name="Int. J. Syst. Evol. Microbiol.">
        <title>The Global Catalogue of Microorganisms (GCM) 10K type strain sequencing project: providing services to taxonomists for standard genome sequencing and annotation.</title>
        <authorList>
            <consortium name="The Broad Institute Genomics Platform"/>
            <consortium name="The Broad Institute Genome Sequencing Center for Infectious Disease"/>
            <person name="Wu L."/>
            <person name="Ma J."/>
        </authorList>
    </citation>
    <scope>NUCLEOTIDE SEQUENCE [LARGE SCALE GENOMIC DNA]</scope>
    <source>
        <strain evidence="9">CCUG 60214</strain>
    </source>
</reference>
<feature type="compositionally biased region" description="Low complexity" evidence="6">
    <location>
        <begin position="334"/>
        <end position="370"/>
    </location>
</feature>
<dbReference type="SMART" id="SM00922">
    <property type="entry name" value="MR_MLE"/>
    <property type="match status" value="1"/>
</dbReference>
<gene>
    <name evidence="8" type="ORF">ACFQ3T_27440</name>
</gene>
<comment type="cofactor">
    <cofactor evidence="5">
        <name>Mg(2+)</name>
        <dbReference type="ChEBI" id="CHEBI:18420"/>
    </cofactor>
    <text evidence="5">Binds 1 Mg(2+) ion per subunit.</text>
</comment>
<evidence type="ECO:0000256" key="2">
    <source>
        <dbReference type="ARBA" id="ARBA00022723"/>
    </source>
</evidence>
<evidence type="ECO:0000313" key="8">
    <source>
        <dbReference type="EMBL" id="MFD1150879.1"/>
    </source>
</evidence>